<dbReference type="Proteomes" id="UP000289411">
    <property type="component" value="Unassembled WGS sequence"/>
</dbReference>
<feature type="compositionally biased region" description="Basic and acidic residues" evidence="3">
    <location>
        <begin position="118"/>
        <end position="129"/>
    </location>
</feature>
<dbReference type="GO" id="GO:0043138">
    <property type="term" value="F:3'-5' DNA helicase activity"/>
    <property type="evidence" value="ECO:0007669"/>
    <property type="project" value="TreeGrafter"/>
</dbReference>
<protein>
    <submittedName>
        <fullName evidence="6">ATP-dependent DNA helicase RecQ</fullName>
    </submittedName>
</protein>
<reference evidence="6 7" key="2">
    <citation type="submission" date="2019-02" db="EMBL/GenBank/DDBJ databases">
        <title>'Lichenibacterium ramalinii' gen. nov. sp. nov., 'Lichenibacterium minor' gen. nov. sp. nov.</title>
        <authorList>
            <person name="Pankratov T."/>
        </authorList>
    </citation>
    <scope>NUCLEOTIDE SEQUENCE [LARGE SCALE GENOMIC DNA]</scope>
    <source>
        <strain evidence="6 7">RmlP001</strain>
    </source>
</reference>
<dbReference type="GO" id="GO:0003676">
    <property type="term" value="F:nucleic acid binding"/>
    <property type="evidence" value="ECO:0007669"/>
    <property type="project" value="InterPro"/>
</dbReference>
<dbReference type="SUPFAM" id="SSF52540">
    <property type="entry name" value="P-loop containing nucleoside triphosphate hydrolases"/>
    <property type="match status" value="1"/>
</dbReference>
<evidence type="ECO:0000256" key="3">
    <source>
        <dbReference type="SAM" id="MobiDB-lite"/>
    </source>
</evidence>
<sequence length="831" mass="89973">MALDTARRRASQDLVLTGAIQPLNRPMPRLFQYVICSGMPVRRSTEARQPGSRARGAVPQTVSRFWILHTLTLGPGPQRYRFVGFADGCCGREGSGAGEHGTNRSPDRSGSAVRRLRSRAEPQGDDVRVARLAPPGAVPSGSRDGASRLSPAAEWLERSLTRARSAMAAATAVGDRLALLREIARLSGGRSDLAVEGLALRPPEFAALRRFHLAQADGGRAVRLVEEGLADVAPGLATALRVDPTVRTTFSDALADAALRRASGHASYRSETQRAAVGALLTMPGGASMLVSMPTGTGKSLLFQLGPTWWRLTDPGACAIVITPTIALAEDHARTLGGIPGLEGSRCLTGDMGPAARTQVVDAFRRGEVPVLLLSPETAFGAARDALIEASSPAADKFGLAGRLVAVYVDEAHVVESWGRSFRPDFQRLPGLVEALRARNPEIRTVLLSATLGDGARRTLRQAYGHGEWREIHARVPRYDFDLVVAPFDAAEARDAALLATIDLVPRPAIVYTTRVTHAEALHDRLRDERGYERMALFTGELADPAARRRIIEDWAADRLDLVVATSAFGLGIDKAGVRSVVHACLPESPARWYQEVGRASRDGHQGVSVTLWTRTVAGVDGSDEEDASRMARSSWLTRDLAEARWQALAAAATASWDRDRRRLRLPLDAAREGLGRRTGEKNRRWNRSLLALMQRAGALRVDSVGEREAGPPSWDLVLLDDALLGQGSELAAAWDRIFAVRSREVAEAAREFGSFLALMAGRRRECLMTGVFGTIEPGADPPRCGRCPECRSLDVRPPARLEPAGLERGWPQVVNKRRTLTPLSSTFNLL</sequence>
<dbReference type="GO" id="GO:0009378">
    <property type="term" value="F:four-way junction helicase activity"/>
    <property type="evidence" value="ECO:0007669"/>
    <property type="project" value="TreeGrafter"/>
</dbReference>
<dbReference type="SMART" id="SM00487">
    <property type="entry name" value="DEXDc"/>
    <property type="match status" value="1"/>
</dbReference>
<dbReference type="PROSITE" id="PS51194">
    <property type="entry name" value="HELICASE_CTER"/>
    <property type="match status" value="1"/>
</dbReference>
<feature type="domain" description="Helicase C-terminal" evidence="5">
    <location>
        <begin position="497"/>
        <end position="662"/>
    </location>
</feature>
<dbReference type="PANTHER" id="PTHR13710">
    <property type="entry name" value="DNA HELICASE RECQ FAMILY MEMBER"/>
    <property type="match status" value="1"/>
</dbReference>
<dbReference type="GO" id="GO:0005524">
    <property type="term" value="F:ATP binding"/>
    <property type="evidence" value="ECO:0007669"/>
    <property type="project" value="UniProtKB-KW"/>
</dbReference>
<proteinExistence type="predicted"/>
<keyword evidence="6" id="KW-0378">Hydrolase</keyword>
<evidence type="ECO:0000313" key="6">
    <source>
        <dbReference type="EMBL" id="RYB01879.1"/>
    </source>
</evidence>
<keyword evidence="2" id="KW-0067">ATP-binding</keyword>
<evidence type="ECO:0000313" key="7">
    <source>
        <dbReference type="Proteomes" id="UP000289411"/>
    </source>
</evidence>
<dbReference type="InterPro" id="IPR011545">
    <property type="entry name" value="DEAD/DEAH_box_helicase_dom"/>
</dbReference>
<reference evidence="6 7" key="1">
    <citation type="submission" date="2018-09" db="EMBL/GenBank/DDBJ databases">
        <authorList>
            <person name="Grouzdev D.S."/>
            <person name="Krutkina M.S."/>
        </authorList>
    </citation>
    <scope>NUCLEOTIDE SEQUENCE [LARGE SCALE GENOMIC DNA]</scope>
    <source>
        <strain evidence="6 7">RmlP001</strain>
    </source>
</reference>
<dbReference type="GO" id="GO:0000724">
    <property type="term" value="P:double-strand break repair via homologous recombination"/>
    <property type="evidence" value="ECO:0007669"/>
    <property type="project" value="TreeGrafter"/>
</dbReference>
<dbReference type="InterPro" id="IPR014001">
    <property type="entry name" value="Helicase_ATP-bd"/>
</dbReference>
<organism evidence="6 7">
    <name type="scientific">Lichenibacterium ramalinae</name>
    <dbReference type="NCBI Taxonomy" id="2316527"/>
    <lineage>
        <taxon>Bacteria</taxon>
        <taxon>Pseudomonadati</taxon>
        <taxon>Pseudomonadota</taxon>
        <taxon>Alphaproteobacteria</taxon>
        <taxon>Hyphomicrobiales</taxon>
        <taxon>Lichenihabitantaceae</taxon>
        <taxon>Lichenibacterium</taxon>
    </lineage>
</organism>
<evidence type="ECO:0000256" key="1">
    <source>
        <dbReference type="ARBA" id="ARBA00022741"/>
    </source>
</evidence>
<dbReference type="SMART" id="SM00490">
    <property type="entry name" value="HELICc"/>
    <property type="match status" value="1"/>
</dbReference>
<dbReference type="InterPro" id="IPR027417">
    <property type="entry name" value="P-loop_NTPase"/>
</dbReference>
<accession>A0A4Q2R849</accession>
<feature type="domain" description="Helicase ATP-binding" evidence="4">
    <location>
        <begin position="280"/>
        <end position="470"/>
    </location>
</feature>
<evidence type="ECO:0000259" key="5">
    <source>
        <dbReference type="PROSITE" id="PS51194"/>
    </source>
</evidence>
<dbReference type="GO" id="GO:0005694">
    <property type="term" value="C:chromosome"/>
    <property type="evidence" value="ECO:0007669"/>
    <property type="project" value="TreeGrafter"/>
</dbReference>
<evidence type="ECO:0000256" key="2">
    <source>
        <dbReference type="ARBA" id="ARBA00022840"/>
    </source>
</evidence>
<gene>
    <name evidence="6" type="ORF">D3272_23540</name>
</gene>
<dbReference type="Pfam" id="PF00270">
    <property type="entry name" value="DEAD"/>
    <property type="match status" value="1"/>
</dbReference>
<dbReference type="EMBL" id="QYBC01000026">
    <property type="protein sequence ID" value="RYB01879.1"/>
    <property type="molecule type" value="Genomic_DNA"/>
</dbReference>
<evidence type="ECO:0000259" key="4">
    <source>
        <dbReference type="PROSITE" id="PS51192"/>
    </source>
</evidence>
<comment type="caution">
    <text evidence="6">The sequence shown here is derived from an EMBL/GenBank/DDBJ whole genome shotgun (WGS) entry which is preliminary data.</text>
</comment>
<dbReference type="InterPro" id="IPR001650">
    <property type="entry name" value="Helicase_C-like"/>
</dbReference>
<keyword evidence="1" id="KW-0547">Nucleotide-binding</keyword>
<dbReference type="Gene3D" id="3.40.50.300">
    <property type="entry name" value="P-loop containing nucleotide triphosphate hydrolases"/>
    <property type="match status" value="2"/>
</dbReference>
<dbReference type="GO" id="GO:0005737">
    <property type="term" value="C:cytoplasm"/>
    <property type="evidence" value="ECO:0007669"/>
    <property type="project" value="TreeGrafter"/>
</dbReference>
<dbReference type="PANTHER" id="PTHR13710:SF108">
    <property type="entry name" value="ATP-DEPENDENT DNA HELICASE Q4"/>
    <property type="match status" value="1"/>
</dbReference>
<dbReference type="OrthoDB" id="9760034at2"/>
<dbReference type="Pfam" id="PF00271">
    <property type="entry name" value="Helicase_C"/>
    <property type="match status" value="1"/>
</dbReference>
<dbReference type="PROSITE" id="PS51192">
    <property type="entry name" value="HELICASE_ATP_BIND_1"/>
    <property type="match status" value="1"/>
</dbReference>
<keyword evidence="7" id="KW-1185">Reference proteome</keyword>
<dbReference type="AlphaFoldDB" id="A0A4Q2R849"/>
<name>A0A4Q2R849_9HYPH</name>
<keyword evidence="6" id="KW-0347">Helicase</keyword>
<feature type="region of interest" description="Disordered" evidence="3">
    <location>
        <begin position="94"/>
        <end position="149"/>
    </location>
</feature>